<keyword evidence="2" id="KW-1185">Reference proteome</keyword>
<name>A0A2U2N986_9BIFI</name>
<evidence type="ECO:0000313" key="1">
    <source>
        <dbReference type="EMBL" id="PWG65647.1"/>
    </source>
</evidence>
<organism evidence="1 2">
    <name type="scientific">Bifidobacterium callitrichidarum</name>
    <dbReference type="NCBI Taxonomy" id="2052941"/>
    <lineage>
        <taxon>Bacteria</taxon>
        <taxon>Bacillati</taxon>
        <taxon>Actinomycetota</taxon>
        <taxon>Actinomycetes</taxon>
        <taxon>Bifidobacteriales</taxon>
        <taxon>Bifidobacteriaceae</taxon>
        <taxon>Bifidobacterium</taxon>
    </lineage>
</organism>
<dbReference type="Proteomes" id="UP000245876">
    <property type="component" value="Unassembled WGS sequence"/>
</dbReference>
<reference evidence="1 2" key="1">
    <citation type="journal article" date="2018" name="Int. J. Syst. Evol. Microbiol.">
        <title>Bifidobacterium callitrichidarum sp. nov. from the faeces of the emperor tamarin (Saguinus imperator).</title>
        <authorList>
            <person name="Modesto M."/>
            <person name="Michelini S."/>
            <person name="Sansosti M.C."/>
            <person name="De Filippo C."/>
            <person name="Cavalieri D."/>
            <person name="Qvirist L."/>
            <person name="Andlid T."/>
            <person name="Spiezio C."/>
            <person name="Sandri C."/>
            <person name="Pascarelli S."/>
            <person name="Sgorbati B."/>
            <person name="Mattarelli P."/>
        </authorList>
    </citation>
    <scope>NUCLEOTIDE SEQUENCE [LARGE SCALE GENOMIC DNA]</scope>
    <source>
        <strain evidence="1 2">TRI 5</strain>
    </source>
</reference>
<sequence length="196" mass="21308">MEYSSFTTADAAMVLKSTGLFKFVDHHENIARGFAPYNICRVRFRLINGLPVLDSSGPTSLGWDALSTPVACSNPDPGIVAAWLETESKRIVISAVQRTNAEIADSTLAWAADNSDWERTNGPDGLGRIEHGFNWISVIPASDGTAVILINDKPYKNVPSLDGLVNGDQLADELRSIIAAHETAWTTTLQPLKERT</sequence>
<dbReference type="RefSeq" id="WP_109057116.1">
    <property type="nucleotide sequence ID" value="NZ_QFFM01000012.1"/>
</dbReference>
<dbReference type="EMBL" id="QFFM01000012">
    <property type="protein sequence ID" value="PWG65647.1"/>
    <property type="molecule type" value="Genomic_DNA"/>
</dbReference>
<gene>
    <name evidence="1" type="ORF">DF196_06860</name>
</gene>
<accession>A0A2U2N986</accession>
<dbReference type="AlphaFoldDB" id="A0A2U2N986"/>
<proteinExistence type="predicted"/>
<evidence type="ECO:0000313" key="2">
    <source>
        <dbReference type="Proteomes" id="UP000245876"/>
    </source>
</evidence>
<comment type="caution">
    <text evidence="1">The sequence shown here is derived from an EMBL/GenBank/DDBJ whole genome shotgun (WGS) entry which is preliminary data.</text>
</comment>
<protein>
    <submittedName>
        <fullName evidence="1">Uncharacterized protein</fullName>
    </submittedName>
</protein>